<evidence type="ECO:0000256" key="2">
    <source>
        <dbReference type="ARBA" id="ARBA00022448"/>
    </source>
</evidence>
<keyword evidence="3" id="KW-1003">Cell membrane</keyword>
<evidence type="ECO:0000256" key="1">
    <source>
        <dbReference type="ARBA" id="ARBA00004202"/>
    </source>
</evidence>
<dbReference type="PROSITE" id="PS00211">
    <property type="entry name" value="ABC_TRANSPORTER_1"/>
    <property type="match status" value="1"/>
</dbReference>
<gene>
    <name evidence="11" type="ORF">J0B03_04980</name>
</gene>
<keyword evidence="8" id="KW-1278">Translocase</keyword>
<dbReference type="PANTHER" id="PTHR43790">
    <property type="entry name" value="CARBOHYDRATE TRANSPORT ATP-BINDING PROTEIN MG119-RELATED"/>
    <property type="match status" value="1"/>
</dbReference>
<dbReference type="Proteomes" id="UP000663499">
    <property type="component" value="Chromosome"/>
</dbReference>
<keyword evidence="2" id="KW-0813">Transport</keyword>
<keyword evidence="4" id="KW-0762">Sugar transport</keyword>
<dbReference type="Pfam" id="PF00005">
    <property type="entry name" value="ABC_tran"/>
    <property type="match status" value="2"/>
</dbReference>
<dbReference type="SUPFAM" id="SSF52540">
    <property type="entry name" value="P-loop containing nucleoside triphosphate hydrolases"/>
    <property type="match status" value="2"/>
</dbReference>
<evidence type="ECO:0000256" key="8">
    <source>
        <dbReference type="ARBA" id="ARBA00022967"/>
    </source>
</evidence>
<dbReference type="GO" id="GO:0005524">
    <property type="term" value="F:ATP binding"/>
    <property type="evidence" value="ECO:0007669"/>
    <property type="project" value="UniProtKB-KW"/>
</dbReference>
<evidence type="ECO:0000256" key="3">
    <source>
        <dbReference type="ARBA" id="ARBA00022475"/>
    </source>
</evidence>
<sequence>MTAQEASSVLERECSGDDQEYQVEMCHISKSFSGVHALNDVTFRVKPGEIHALVGENGAGKSTLMKILAGALGHDEGTLKISGKEVRIRTPKEGLDLGISVIYQEISLIPDLSVMENIFLDEFNTKKGMVDWKDLRKRAKTYLEKLGFGEIDVEDKVKNLTVAYQQIVEICKALTRNSKVLVLDEPTAVLTMKEVRKLFELLNQLREDGVSIIYISHRLEEIFELADSITVLKDGQLVDTVNGDDVTEEELVNMMIGRNLDTFFPPRNAVIGDVILKASHLKAGIMVKDISFDVRAGEVVGLSGLVGAGRTEAVRAMLGIDDLESGEVELYGKPIRFRSPKHAFKNKVGLLPEDRKSQGVLLRMPIKHNVTITCLNNFSRASCLNLNREKKFVGEFSDEVGIKAASLNNNVESLSGGNQQKVALAKLLAGSTRVLILDEPTRGVDVGSKTEIFKLINGMVEKNYAVIMISSEMAEIIGMCDRSFVIREGRTVGELKKEELSEINIIKYAMGVTKNEVEKG</sequence>
<feature type="domain" description="ABC transporter" evidence="10">
    <location>
        <begin position="270"/>
        <end position="513"/>
    </location>
</feature>
<dbReference type="InterPro" id="IPR017871">
    <property type="entry name" value="ABC_transporter-like_CS"/>
</dbReference>
<keyword evidence="12" id="KW-1185">Reference proteome</keyword>
<dbReference type="Gene3D" id="3.40.50.300">
    <property type="entry name" value="P-loop containing nucleotide triphosphate hydrolases"/>
    <property type="match status" value="2"/>
</dbReference>
<dbReference type="PROSITE" id="PS50893">
    <property type="entry name" value="ABC_TRANSPORTER_2"/>
    <property type="match status" value="2"/>
</dbReference>
<dbReference type="InterPro" id="IPR027417">
    <property type="entry name" value="P-loop_NTPase"/>
</dbReference>
<evidence type="ECO:0000313" key="12">
    <source>
        <dbReference type="Proteomes" id="UP000663499"/>
    </source>
</evidence>
<feature type="domain" description="ABC transporter" evidence="10">
    <location>
        <begin position="23"/>
        <end position="259"/>
    </location>
</feature>
<dbReference type="GO" id="GO:0005886">
    <property type="term" value="C:plasma membrane"/>
    <property type="evidence" value="ECO:0007669"/>
    <property type="project" value="UniProtKB-SubCell"/>
</dbReference>
<keyword evidence="6" id="KW-0547">Nucleotide-binding</keyword>
<keyword evidence="5" id="KW-0677">Repeat</keyword>
<dbReference type="EMBL" id="CP071444">
    <property type="protein sequence ID" value="QSX09421.1"/>
    <property type="molecule type" value="Genomic_DNA"/>
</dbReference>
<dbReference type="InterPro" id="IPR050107">
    <property type="entry name" value="ABC_carbohydrate_import_ATPase"/>
</dbReference>
<dbReference type="KEGG" id="alka:J0B03_04980"/>
<proteinExistence type="predicted"/>
<dbReference type="CDD" id="cd03216">
    <property type="entry name" value="ABC_Carb_Monos_I"/>
    <property type="match status" value="1"/>
</dbReference>
<evidence type="ECO:0000256" key="9">
    <source>
        <dbReference type="ARBA" id="ARBA00023136"/>
    </source>
</evidence>
<reference evidence="11" key="1">
    <citation type="submission" date="2021-03" db="EMBL/GenBank/DDBJ databases">
        <title>Alkalibacter marinus sp. nov., isolated from tidal flat sediment.</title>
        <authorList>
            <person name="Namirimu T."/>
            <person name="Yang J.-A."/>
            <person name="Yang S.-H."/>
            <person name="Kim Y.-J."/>
            <person name="Kwon K.K."/>
        </authorList>
    </citation>
    <scope>NUCLEOTIDE SEQUENCE</scope>
    <source>
        <strain evidence="11">ES005</strain>
    </source>
</reference>
<evidence type="ECO:0000256" key="5">
    <source>
        <dbReference type="ARBA" id="ARBA00022737"/>
    </source>
</evidence>
<keyword evidence="9" id="KW-0472">Membrane</keyword>
<dbReference type="PANTHER" id="PTHR43790:SF3">
    <property type="entry name" value="D-ALLOSE IMPORT ATP-BINDING PROTEIN ALSA-RELATED"/>
    <property type="match status" value="1"/>
</dbReference>
<accession>A0A974XP39</accession>
<protein>
    <submittedName>
        <fullName evidence="11">Sugar ABC transporter ATP-binding protein</fullName>
    </submittedName>
</protein>
<dbReference type="RefSeq" id="WP_207300756.1">
    <property type="nucleotide sequence ID" value="NZ_CP071444.1"/>
</dbReference>
<comment type="subcellular location">
    <subcellularLocation>
        <location evidence="1">Cell membrane</location>
        <topology evidence="1">Peripheral membrane protein</topology>
    </subcellularLocation>
</comment>
<evidence type="ECO:0000256" key="6">
    <source>
        <dbReference type="ARBA" id="ARBA00022741"/>
    </source>
</evidence>
<dbReference type="SMART" id="SM00382">
    <property type="entry name" value="AAA"/>
    <property type="match status" value="2"/>
</dbReference>
<keyword evidence="7 11" id="KW-0067">ATP-binding</keyword>
<dbReference type="FunFam" id="3.40.50.300:FF:000127">
    <property type="entry name" value="Ribose import ATP-binding protein RbsA"/>
    <property type="match status" value="1"/>
</dbReference>
<name>A0A974XP39_9FIRM</name>
<dbReference type="AlphaFoldDB" id="A0A974XP39"/>
<evidence type="ECO:0000259" key="10">
    <source>
        <dbReference type="PROSITE" id="PS50893"/>
    </source>
</evidence>
<evidence type="ECO:0000256" key="7">
    <source>
        <dbReference type="ARBA" id="ARBA00022840"/>
    </source>
</evidence>
<dbReference type="InterPro" id="IPR003593">
    <property type="entry name" value="AAA+_ATPase"/>
</dbReference>
<evidence type="ECO:0000313" key="11">
    <source>
        <dbReference type="EMBL" id="QSX09421.1"/>
    </source>
</evidence>
<organism evidence="11 12">
    <name type="scientific">Alkalibacter rhizosphaerae</name>
    <dbReference type="NCBI Taxonomy" id="2815577"/>
    <lineage>
        <taxon>Bacteria</taxon>
        <taxon>Bacillati</taxon>
        <taxon>Bacillota</taxon>
        <taxon>Clostridia</taxon>
        <taxon>Eubacteriales</taxon>
        <taxon>Eubacteriaceae</taxon>
        <taxon>Alkalibacter</taxon>
    </lineage>
</organism>
<dbReference type="GO" id="GO:0016887">
    <property type="term" value="F:ATP hydrolysis activity"/>
    <property type="evidence" value="ECO:0007669"/>
    <property type="project" value="InterPro"/>
</dbReference>
<dbReference type="InterPro" id="IPR003439">
    <property type="entry name" value="ABC_transporter-like_ATP-bd"/>
</dbReference>
<dbReference type="CDD" id="cd03215">
    <property type="entry name" value="ABC_Carb_Monos_II"/>
    <property type="match status" value="1"/>
</dbReference>
<evidence type="ECO:0000256" key="4">
    <source>
        <dbReference type="ARBA" id="ARBA00022597"/>
    </source>
</evidence>